<dbReference type="AlphaFoldDB" id="A0A1Y6M898"/>
<gene>
    <name evidence="7" type="ORF">PAND9192_00587</name>
</gene>
<keyword evidence="8" id="KW-1185">Reference proteome</keyword>
<feature type="transmembrane region" description="Helical" evidence="5">
    <location>
        <begin position="364"/>
        <end position="388"/>
    </location>
</feature>
<feature type="transmembrane region" description="Helical" evidence="5">
    <location>
        <begin position="52"/>
        <end position="70"/>
    </location>
</feature>
<feature type="transmembrane region" description="Helical" evidence="5">
    <location>
        <begin position="280"/>
        <end position="299"/>
    </location>
</feature>
<name>A0A1Y6M898_9GAMM</name>
<dbReference type="InterPro" id="IPR007016">
    <property type="entry name" value="O-antigen_ligase-rel_domated"/>
</dbReference>
<dbReference type="EMBL" id="FYAJ01000001">
    <property type="protein sequence ID" value="SMY32742.1"/>
    <property type="molecule type" value="Genomic_DNA"/>
</dbReference>
<evidence type="ECO:0000256" key="4">
    <source>
        <dbReference type="ARBA" id="ARBA00023136"/>
    </source>
</evidence>
<feature type="transmembrane region" description="Helical" evidence="5">
    <location>
        <begin position="213"/>
        <end position="230"/>
    </location>
</feature>
<organism evidence="7 8">
    <name type="scientific">Photobacterium andalusiense</name>
    <dbReference type="NCBI Taxonomy" id="2204296"/>
    <lineage>
        <taxon>Bacteria</taxon>
        <taxon>Pseudomonadati</taxon>
        <taxon>Pseudomonadota</taxon>
        <taxon>Gammaproteobacteria</taxon>
        <taxon>Vibrionales</taxon>
        <taxon>Vibrionaceae</taxon>
        <taxon>Photobacterium</taxon>
    </lineage>
</organism>
<feature type="transmembrane region" description="Helical" evidence="5">
    <location>
        <begin position="408"/>
        <end position="430"/>
    </location>
</feature>
<dbReference type="PANTHER" id="PTHR37422">
    <property type="entry name" value="TEICHURONIC ACID BIOSYNTHESIS PROTEIN TUAE"/>
    <property type="match status" value="1"/>
</dbReference>
<evidence type="ECO:0000259" key="6">
    <source>
        <dbReference type="Pfam" id="PF04932"/>
    </source>
</evidence>
<feature type="transmembrane region" description="Helical" evidence="5">
    <location>
        <begin position="82"/>
        <end position="100"/>
    </location>
</feature>
<dbReference type="PANTHER" id="PTHR37422:SF13">
    <property type="entry name" value="LIPOPOLYSACCHARIDE BIOSYNTHESIS PROTEIN PA4999-RELATED"/>
    <property type="match status" value="1"/>
</dbReference>
<dbReference type="GO" id="GO:0016020">
    <property type="term" value="C:membrane"/>
    <property type="evidence" value="ECO:0007669"/>
    <property type="project" value="UniProtKB-SubCell"/>
</dbReference>
<feature type="transmembrane region" description="Helical" evidence="5">
    <location>
        <begin position="165"/>
        <end position="183"/>
    </location>
</feature>
<evidence type="ECO:0000313" key="7">
    <source>
        <dbReference type="EMBL" id="SMY32742.1"/>
    </source>
</evidence>
<sequence>MLSNHTTPKALSSYWLITLLVSFIIGIIWYFLPHPILIIAIGIIPIGAYYSLNNPFFIVLLFILFSFFRLHEVFPFLYDFKIPKYLSIISLAAFMWQILIQRNIQLFWCREFTLITLFLMIIMIGIVFAIDRPLAFESFKNTYWKIIIMTFAIAILIQRPRQLTLTLQSIIFSGMVVAITAIYNRIEGIGLVEGTRTTIGRDLGSMLGDPNDLALVLMFPISFSIALLLTPQLSWLYRLLGLISTILLFIAVIMTQSRGGLLGIIAVFGIYGMQRVKSKLLLLSCSAVIGIMLFALAGIADRTSGGSAETGIDASSMGRLYAWQAAFYMALEHPLSGVGLSNFYPNYFFFSTHWDGINHAVHSTWFSVLAETGFIGLTIFISLIVVLIKKIKLTLANLTIHKNTVDPIIYASAQGVYAGLIGTIVSGTFLTQGFTWPIYILAALVIAISSIAKQALCKINS</sequence>
<feature type="domain" description="O-antigen ligase-related" evidence="6">
    <location>
        <begin position="244"/>
        <end position="381"/>
    </location>
</feature>
<feature type="transmembrane region" description="Helical" evidence="5">
    <location>
        <begin position="242"/>
        <end position="268"/>
    </location>
</feature>
<keyword evidence="2 5" id="KW-0812">Transmembrane</keyword>
<dbReference type="Pfam" id="PF04932">
    <property type="entry name" value="Wzy_C"/>
    <property type="match status" value="1"/>
</dbReference>
<reference evidence="8" key="1">
    <citation type="submission" date="2017-06" db="EMBL/GenBank/DDBJ databases">
        <authorList>
            <person name="Rodrigo-Torres L."/>
            <person name="Arahal R.D."/>
            <person name="Lucena T."/>
        </authorList>
    </citation>
    <scope>NUCLEOTIDE SEQUENCE [LARGE SCALE GENOMIC DNA]</scope>
    <source>
        <strain evidence="8">CECT 9192</strain>
    </source>
</reference>
<evidence type="ECO:0000256" key="5">
    <source>
        <dbReference type="SAM" id="Phobius"/>
    </source>
</evidence>
<keyword evidence="7" id="KW-0436">Ligase</keyword>
<feature type="transmembrane region" description="Helical" evidence="5">
    <location>
        <begin position="112"/>
        <end position="130"/>
    </location>
</feature>
<dbReference type="InterPro" id="IPR051533">
    <property type="entry name" value="WaaL-like"/>
</dbReference>
<accession>A0A1Y6M898</accession>
<feature type="transmembrane region" description="Helical" evidence="5">
    <location>
        <begin position="436"/>
        <end position="456"/>
    </location>
</feature>
<proteinExistence type="predicted"/>
<evidence type="ECO:0000256" key="3">
    <source>
        <dbReference type="ARBA" id="ARBA00022989"/>
    </source>
</evidence>
<protein>
    <submittedName>
        <fullName evidence="7">O-Antigen ligase</fullName>
    </submittedName>
</protein>
<evidence type="ECO:0000313" key="8">
    <source>
        <dbReference type="Proteomes" id="UP000195719"/>
    </source>
</evidence>
<dbReference type="GO" id="GO:0016874">
    <property type="term" value="F:ligase activity"/>
    <property type="evidence" value="ECO:0007669"/>
    <property type="project" value="UniProtKB-KW"/>
</dbReference>
<feature type="transmembrane region" description="Helical" evidence="5">
    <location>
        <begin position="142"/>
        <end position="158"/>
    </location>
</feature>
<feature type="transmembrane region" description="Helical" evidence="5">
    <location>
        <begin position="12"/>
        <end position="32"/>
    </location>
</feature>
<evidence type="ECO:0000256" key="2">
    <source>
        <dbReference type="ARBA" id="ARBA00022692"/>
    </source>
</evidence>
<dbReference type="RefSeq" id="WP_087852457.1">
    <property type="nucleotide sequence ID" value="NZ_FYAJ01000001.1"/>
</dbReference>
<comment type="subcellular location">
    <subcellularLocation>
        <location evidence="1">Membrane</location>
        <topology evidence="1">Multi-pass membrane protein</topology>
    </subcellularLocation>
</comment>
<keyword evidence="4 5" id="KW-0472">Membrane</keyword>
<keyword evidence="3 5" id="KW-1133">Transmembrane helix</keyword>
<dbReference type="Proteomes" id="UP000195719">
    <property type="component" value="Unassembled WGS sequence"/>
</dbReference>
<evidence type="ECO:0000256" key="1">
    <source>
        <dbReference type="ARBA" id="ARBA00004141"/>
    </source>
</evidence>